<evidence type="ECO:0000256" key="6">
    <source>
        <dbReference type="SAM" id="Phobius"/>
    </source>
</evidence>
<dbReference type="InterPro" id="IPR003838">
    <property type="entry name" value="ABC3_permease_C"/>
</dbReference>
<feature type="transmembrane region" description="Helical" evidence="6">
    <location>
        <begin position="718"/>
        <end position="738"/>
    </location>
</feature>
<evidence type="ECO:0000259" key="7">
    <source>
        <dbReference type="Pfam" id="PF02687"/>
    </source>
</evidence>
<feature type="domain" description="MacB-like periplasmic core" evidence="8">
    <location>
        <begin position="30"/>
        <end position="203"/>
    </location>
</feature>
<dbReference type="PANTHER" id="PTHR30287:SF1">
    <property type="entry name" value="INNER MEMBRANE PROTEIN"/>
    <property type="match status" value="1"/>
</dbReference>
<accession>A0AB74UIC8</accession>
<feature type="transmembrane region" description="Helical" evidence="6">
    <location>
        <begin position="770"/>
        <end position="793"/>
    </location>
</feature>
<dbReference type="Pfam" id="PF12704">
    <property type="entry name" value="MacB_PCD"/>
    <property type="match status" value="1"/>
</dbReference>
<feature type="transmembrane region" description="Helical" evidence="6">
    <location>
        <begin position="393"/>
        <end position="412"/>
    </location>
</feature>
<evidence type="ECO:0000259" key="8">
    <source>
        <dbReference type="Pfam" id="PF12704"/>
    </source>
</evidence>
<dbReference type="Pfam" id="PF02687">
    <property type="entry name" value="FtsX"/>
    <property type="match status" value="1"/>
</dbReference>
<dbReference type="GO" id="GO:0005886">
    <property type="term" value="C:plasma membrane"/>
    <property type="evidence" value="ECO:0007669"/>
    <property type="project" value="UniProtKB-SubCell"/>
</dbReference>
<evidence type="ECO:0000313" key="9">
    <source>
        <dbReference type="EMBL" id="XCJ80601.1"/>
    </source>
</evidence>
<keyword evidence="2" id="KW-1003">Cell membrane</keyword>
<proteinExistence type="predicted"/>
<evidence type="ECO:0000256" key="5">
    <source>
        <dbReference type="ARBA" id="ARBA00023136"/>
    </source>
</evidence>
<dbReference type="InterPro" id="IPR038766">
    <property type="entry name" value="Membrane_comp_ABC_pdt"/>
</dbReference>
<keyword evidence="4 6" id="KW-1133">Transmembrane helix</keyword>
<feature type="transmembrane region" description="Helical" evidence="6">
    <location>
        <begin position="26"/>
        <end position="45"/>
    </location>
</feature>
<comment type="subcellular location">
    <subcellularLocation>
        <location evidence="1">Cell membrane</location>
        <topology evidence="1">Multi-pass membrane protein</topology>
    </subcellularLocation>
</comment>
<keyword evidence="3 6" id="KW-0812">Transmembrane</keyword>
<feature type="transmembrane region" description="Helical" evidence="6">
    <location>
        <begin position="418"/>
        <end position="445"/>
    </location>
</feature>
<evidence type="ECO:0000256" key="3">
    <source>
        <dbReference type="ARBA" id="ARBA00022692"/>
    </source>
</evidence>
<sequence length="845" mass="89917">MSAGSSLLALSLKGLRRDLRAGDVRALFVALVLAVAATTMIGFFLDRLDRGLTRQAGQLMGGDIKLEQSAPFDDDLRDTLRHAGLTLSDQVDTVSMVSRGDAFQLASLKVVDGAYPLYGKLRVDLGEGIVESAAGPAPGSVWIAPRLAQLLDVAIGEPVQVGQRELTVSGLIDREPDQSAGFASLSPRLMMRLADLEATGLVRPGSRIEYELLAKGPPAAVAAVGDLLTRLRQQGVEVEDVRDDRPQLGSALTRAQKYLSLSGLAAVLLAGVAVAMATRRYVDRHLDTAALLRCFGASQRQLAQLFAWQLTWLALAASVVGALLGLVGQAALLALLARFLPLTLPAPGMLPLLLGVLTALAVLVGFAGPTLLRLQRVSALKVLRRELDPLPASAWLVVAVASLVFGALLWLYSGDLGLAAALLVGGLVALVVLWGLGWLLLALVLRLATRFGARGGEASRALRLGASQLARRRQASLGQLLAFAVTFAAMAIITLVRGDLLSAWQTQLPADTPNYFAINIQPGEREGFSAILDQVADTRSALYPMVRGRLTAIDGRPAREAVPEARRDDNALKRELNLTWRAALPESNRLVAGRWFDADTRVAAGSVPISVERGLAERLGVGLGDSLTFTIGSDSVTGEITSLRDLDWDSFRPNFFVIFPPDVLERYGHSYITAFHLDAAAHGDVLGRLVAAYPGVSLLNVDAILARVRELLAQVTRAVELVLGFVLLAGVSVLYAALTASQTLRAHESGLLRVFGAGQRLLSRVQGVEFALLGFTSGLMAALLAEVAALGIYAGWLDLAPRLHLWLWLLLPFGGALLIGVIGHLLSRGLRRQAPVQSLGLLGEG</sequence>
<dbReference type="PANTHER" id="PTHR30287">
    <property type="entry name" value="MEMBRANE COMPONENT OF PREDICTED ABC SUPERFAMILY METABOLITE UPTAKE TRANSPORTER"/>
    <property type="match status" value="1"/>
</dbReference>
<dbReference type="RefSeq" id="WP_353981421.1">
    <property type="nucleotide sequence ID" value="NZ_CP159578.1"/>
</dbReference>
<name>A0AB74UIC8_9GAMM</name>
<feature type="transmembrane region" description="Helical" evidence="6">
    <location>
        <begin position="349"/>
        <end position="372"/>
    </location>
</feature>
<feature type="transmembrane region" description="Helical" evidence="6">
    <location>
        <begin position="805"/>
        <end position="826"/>
    </location>
</feature>
<feature type="transmembrane region" description="Helical" evidence="6">
    <location>
        <begin position="258"/>
        <end position="277"/>
    </location>
</feature>
<feature type="transmembrane region" description="Helical" evidence="6">
    <location>
        <begin position="477"/>
        <end position="496"/>
    </location>
</feature>
<dbReference type="InterPro" id="IPR025857">
    <property type="entry name" value="MacB_PCD"/>
</dbReference>
<reference evidence="9" key="1">
    <citation type="submission" date="2024-06" db="EMBL/GenBank/DDBJ databases">
        <title>Complete genome of Salinicola endophyticus HNIBRBA4755.</title>
        <authorList>
            <person name="Shin S.Y."/>
            <person name="Kang H."/>
            <person name="Song J."/>
        </authorList>
    </citation>
    <scope>NUCLEOTIDE SEQUENCE</scope>
    <source>
        <strain evidence="9">HNIBRBA4755</strain>
    </source>
</reference>
<keyword evidence="5 6" id="KW-0472">Membrane</keyword>
<evidence type="ECO:0000256" key="1">
    <source>
        <dbReference type="ARBA" id="ARBA00004651"/>
    </source>
</evidence>
<dbReference type="AlphaFoldDB" id="A0AB74UIC8"/>
<evidence type="ECO:0000256" key="4">
    <source>
        <dbReference type="ARBA" id="ARBA00022989"/>
    </source>
</evidence>
<dbReference type="EMBL" id="CP159578">
    <property type="protein sequence ID" value="XCJ80601.1"/>
    <property type="molecule type" value="Genomic_DNA"/>
</dbReference>
<protein>
    <submittedName>
        <fullName evidence="9">FtsX-like permease family protein</fullName>
    </submittedName>
</protein>
<feature type="domain" description="ABC3 transporter permease C-terminal" evidence="7">
    <location>
        <begin position="264"/>
        <end position="368"/>
    </location>
</feature>
<evidence type="ECO:0000256" key="2">
    <source>
        <dbReference type="ARBA" id="ARBA00022475"/>
    </source>
</evidence>
<organism evidence="9">
    <name type="scientific">Salinicola endophyticus</name>
    <dbReference type="NCBI Taxonomy" id="1949083"/>
    <lineage>
        <taxon>Bacteria</taxon>
        <taxon>Pseudomonadati</taxon>
        <taxon>Pseudomonadota</taxon>
        <taxon>Gammaproteobacteria</taxon>
        <taxon>Oceanospirillales</taxon>
        <taxon>Halomonadaceae</taxon>
        <taxon>Salinicola</taxon>
    </lineage>
</organism>
<gene>
    <name evidence="9" type="ORF">ABV408_05335</name>
</gene>
<feature type="transmembrane region" description="Helical" evidence="6">
    <location>
        <begin position="310"/>
        <end position="337"/>
    </location>
</feature>